<name>A0A517U382_9BACT</name>
<dbReference type="InterPro" id="IPR013114">
    <property type="entry name" value="FabA_FabZ"/>
</dbReference>
<dbReference type="InterPro" id="IPR029069">
    <property type="entry name" value="HotDog_dom_sf"/>
</dbReference>
<dbReference type="EMBL" id="CP036339">
    <property type="protein sequence ID" value="QDT75086.1"/>
    <property type="molecule type" value="Genomic_DNA"/>
</dbReference>
<accession>A0A517U382</accession>
<keyword evidence="3" id="KW-1185">Reference proteome</keyword>
<dbReference type="SUPFAM" id="SSF54637">
    <property type="entry name" value="Thioesterase/thiol ester dehydrase-isomerase"/>
    <property type="match status" value="1"/>
</dbReference>
<dbReference type="Pfam" id="PF07977">
    <property type="entry name" value="FabA"/>
    <property type="match status" value="1"/>
</dbReference>
<dbReference type="GO" id="GO:0019171">
    <property type="term" value="F:(3R)-hydroxyacyl-[acyl-carrier-protein] dehydratase activity"/>
    <property type="evidence" value="ECO:0007669"/>
    <property type="project" value="UniProtKB-EC"/>
</dbReference>
<gene>
    <name evidence="2" type="primary">fabZ_4</name>
    <name evidence="2" type="ORF">I41_42950</name>
</gene>
<dbReference type="OrthoDB" id="272251at2"/>
<dbReference type="RefSeq" id="WP_145434784.1">
    <property type="nucleotide sequence ID" value="NZ_CP036339.1"/>
</dbReference>
<dbReference type="KEGG" id="llh:I41_42950"/>
<protein>
    <submittedName>
        <fullName evidence="2">3-hydroxyacyl-[acyl-carrier-protein] dehydratase FabZ</fullName>
        <ecNumber evidence="2">4.2.1.59</ecNumber>
    </submittedName>
</protein>
<dbReference type="AlphaFoldDB" id="A0A517U382"/>
<dbReference type="PANTHER" id="PTHR30272">
    <property type="entry name" value="3-HYDROXYACYL-[ACYL-CARRIER-PROTEIN] DEHYDRATASE"/>
    <property type="match status" value="1"/>
</dbReference>
<evidence type="ECO:0000313" key="3">
    <source>
        <dbReference type="Proteomes" id="UP000317909"/>
    </source>
</evidence>
<dbReference type="EC" id="4.2.1.59" evidence="2"/>
<keyword evidence="1 2" id="KW-0456">Lyase</keyword>
<dbReference type="PANTHER" id="PTHR30272:SF1">
    <property type="entry name" value="3-HYDROXYACYL-[ACYL-CARRIER-PROTEIN] DEHYDRATASE"/>
    <property type="match status" value="1"/>
</dbReference>
<organism evidence="2 3">
    <name type="scientific">Lacipirellula limnantheis</name>
    <dbReference type="NCBI Taxonomy" id="2528024"/>
    <lineage>
        <taxon>Bacteria</taxon>
        <taxon>Pseudomonadati</taxon>
        <taxon>Planctomycetota</taxon>
        <taxon>Planctomycetia</taxon>
        <taxon>Pirellulales</taxon>
        <taxon>Lacipirellulaceae</taxon>
        <taxon>Lacipirellula</taxon>
    </lineage>
</organism>
<dbReference type="Gene3D" id="3.10.129.10">
    <property type="entry name" value="Hotdog Thioesterase"/>
    <property type="match status" value="1"/>
</dbReference>
<dbReference type="CDD" id="cd01288">
    <property type="entry name" value="FabZ"/>
    <property type="match status" value="1"/>
</dbReference>
<dbReference type="Proteomes" id="UP000317909">
    <property type="component" value="Chromosome"/>
</dbReference>
<reference evidence="2 3" key="1">
    <citation type="submission" date="2019-02" db="EMBL/GenBank/DDBJ databases">
        <title>Deep-cultivation of Planctomycetes and their phenomic and genomic characterization uncovers novel biology.</title>
        <authorList>
            <person name="Wiegand S."/>
            <person name="Jogler M."/>
            <person name="Boedeker C."/>
            <person name="Pinto D."/>
            <person name="Vollmers J."/>
            <person name="Rivas-Marin E."/>
            <person name="Kohn T."/>
            <person name="Peeters S.H."/>
            <person name="Heuer A."/>
            <person name="Rast P."/>
            <person name="Oberbeckmann S."/>
            <person name="Bunk B."/>
            <person name="Jeske O."/>
            <person name="Meyerdierks A."/>
            <person name="Storesund J.E."/>
            <person name="Kallscheuer N."/>
            <person name="Luecker S."/>
            <person name="Lage O.M."/>
            <person name="Pohl T."/>
            <person name="Merkel B.J."/>
            <person name="Hornburger P."/>
            <person name="Mueller R.-W."/>
            <person name="Bruemmer F."/>
            <person name="Labrenz M."/>
            <person name="Spormann A.M."/>
            <person name="Op den Camp H."/>
            <person name="Overmann J."/>
            <person name="Amann R."/>
            <person name="Jetten M.S.M."/>
            <person name="Mascher T."/>
            <person name="Medema M.H."/>
            <person name="Devos D.P."/>
            <person name="Kaster A.-K."/>
            <person name="Ovreas L."/>
            <person name="Rohde M."/>
            <person name="Galperin M.Y."/>
            <person name="Jogler C."/>
        </authorList>
    </citation>
    <scope>NUCLEOTIDE SEQUENCE [LARGE SCALE GENOMIC DNA]</scope>
    <source>
        <strain evidence="2 3">I41</strain>
    </source>
</reference>
<evidence type="ECO:0000313" key="2">
    <source>
        <dbReference type="EMBL" id="QDT75086.1"/>
    </source>
</evidence>
<sequence>MPAVELIVDPAEIDFSNVIADIEEIRRYIPQRHAMEQLTAIVYDDLESHVCVGYRDLTDQEFWVSGHMPAFPLLPGVIMCEAAAQVLSYHVQRNDLSGVEVVGFGGLDNVKFRGIVRPGDRLTIVVQVTKYRRGRMVVCKFQEFVGTTLVCEGELTGIALPSDIFDNGAAK</sequence>
<proteinExistence type="predicted"/>
<evidence type="ECO:0000256" key="1">
    <source>
        <dbReference type="ARBA" id="ARBA00023239"/>
    </source>
</evidence>